<name>G4RJE7_THETK</name>
<dbReference type="InterPro" id="IPR003382">
    <property type="entry name" value="Flavoprotein"/>
</dbReference>
<dbReference type="Gene3D" id="3.40.50.1950">
    <property type="entry name" value="Flavin prenyltransferase-like"/>
    <property type="match status" value="1"/>
</dbReference>
<dbReference type="NCBIfam" id="TIGR00421">
    <property type="entry name" value="ubiX_pad"/>
    <property type="match status" value="1"/>
</dbReference>
<dbReference type="eggNOG" id="arCOG01703">
    <property type="taxonomic scope" value="Archaea"/>
</dbReference>
<keyword evidence="3 6" id="KW-0288">FMN</keyword>
<keyword evidence="8" id="KW-0456">Lyase</keyword>
<dbReference type="GO" id="GO:0016831">
    <property type="term" value="F:carboxy-lyase activity"/>
    <property type="evidence" value="ECO:0007669"/>
    <property type="project" value="TreeGrafter"/>
</dbReference>
<proteinExistence type="inferred from homology"/>
<comment type="function">
    <text evidence="6">Flavin prenyltransferase that catalyzes the synthesis of the prenylated FMN cofactor (prenyl-FMN) for 4-hydroxy-3-polyprenylbenzoic acid decarboxylase UbiD. The prenyltransferase is metal-independent and links a dimethylallyl moiety from dimethylallyl monophosphate (DMAP) to the flavin N5 and C6 atoms of FMN.</text>
</comment>
<feature type="binding site" evidence="6">
    <location>
        <begin position="86"/>
        <end position="89"/>
    </location>
    <ligand>
        <name>FMN</name>
        <dbReference type="ChEBI" id="CHEBI:58210"/>
    </ligand>
</feature>
<organism evidence="8 9">
    <name type="scientific">Thermoproteus tenax (strain ATCC 35583 / DSM 2078 / JCM 9277 / NBRC 100435 / Kra 1)</name>
    <dbReference type="NCBI Taxonomy" id="768679"/>
    <lineage>
        <taxon>Archaea</taxon>
        <taxon>Thermoproteota</taxon>
        <taxon>Thermoprotei</taxon>
        <taxon>Thermoproteales</taxon>
        <taxon>Thermoproteaceae</taxon>
        <taxon>Thermoproteus</taxon>
    </lineage>
</organism>
<evidence type="ECO:0000256" key="5">
    <source>
        <dbReference type="ARBA" id="ARBA00060793"/>
    </source>
</evidence>
<dbReference type="HOGENOM" id="CLU_074522_0_1_2"/>
<feature type="binding site" evidence="6">
    <location>
        <position position="151"/>
    </location>
    <ligand>
        <name>dimethylallyl phosphate</name>
        <dbReference type="ChEBI" id="CHEBI:88052"/>
    </ligand>
</feature>
<evidence type="ECO:0000256" key="6">
    <source>
        <dbReference type="HAMAP-Rule" id="MF_01984"/>
    </source>
</evidence>
<keyword evidence="9" id="KW-1185">Reference proteome</keyword>
<reference evidence="8 9" key="1">
    <citation type="journal article" date="2011" name="PLoS ONE">
        <title>The complete genome sequence of Thermoproteus tenax: a physiologically versatile member of the Crenarchaeota.</title>
        <authorList>
            <person name="Siebers B."/>
            <person name="Zaparty M."/>
            <person name="Raddatz G."/>
            <person name="Tjaden B."/>
            <person name="Albers S.V."/>
            <person name="Bell S.D."/>
            <person name="Blombach F."/>
            <person name="Kletzin A."/>
            <person name="Kyrpides N."/>
            <person name="Lanz C."/>
            <person name="Plagens A."/>
            <person name="Rampp M."/>
            <person name="Rosinus A."/>
            <person name="von Jan M."/>
            <person name="Makarova K.S."/>
            <person name="Klenk H.P."/>
            <person name="Schuster S.C."/>
            <person name="Hensel R."/>
        </authorList>
    </citation>
    <scope>NUCLEOTIDE SEQUENCE [LARGE SCALE GENOMIC DNA]</scope>
    <source>
        <strain evidence="9">ATCC 35583 / DSM 2078 / JCM 9277 / NBRC 100435 / Kra 1</strain>
    </source>
</reference>
<dbReference type="EMBL" id="FN869859">
    <property type="protein sequence ID" value="CCC81692.1"/>
    <property type="molecule type" value="Genomic_DNA"/>
</dbReference>
<feature type="binding site" evidence="6">
    <location>
        <begin position="9"/>
        <end position="11"/>
    </location>
    <ligand>
        <name>FMN</name>
        <dbReference type="ChEBI" id="CHEBI:58210"/>
    </ligand>
</feature>
<dbReference type="NCBIfam" id="NF004685">
    <property type="entry name" value="PRK06029.1"/>
    <property type="match status" value="1"/>
</dbReference>
<sequence length="190" mass="21141">MRTFVGITGASGVIYGVRLLQALKRHGVEVHLSVSRTAWDIIRHELGVERDYVLSLADYYWEEHDMGAPPASGSFPLDAVVIAPCSTKTLAAIANGLTLNLIIRAAEVALKERRKLVLLIREMPLSLVHIKNMQLAAEAGAVIMPASPPFYHRPKTIDDLIDFVVGRILDIIGVRHNDIYRWGVERLARK</sequence>
<dbReference type="GO" id="GO:0106141">
    <property type="term" value="F:flavin prenyltransferase activity"/>
    <property type="evidence" value="ECO:0007669"/>
    <property type="project" value="UniProtKB-EC"/>
</dbReference>
<dbReference type="PaxDb" id="768679-TTX_1047"/>
<dbReference type="Pfam" id="PF02441">
    <property type="entry name" value="Flavoprotein"/>
    <property type="match status" value="1"/>
</dbReference>
<feature type="domain" description="Flavoprotein" evidence="7">
    <location>
        <begin position="1"/>
        <end position="171"/>
    </location>
</feature>
<gene>
    <name evidence="6 8" type="primary">ubiX</name>
    <name evidence="8" type="ordered locus">TTX_1047</name>
</gene>
<comment type="catalytic activity">
    <reaction evidence="6">
        <text>dimethylallyl phosphate + FMNH2 = prenylated FMNH2 + phosphate</text>
        <dbReference type="Rhea" id="RHEA:37743"/>
        <dbReference type="ChEBI" id="CHEBI:43474"/>
        <dbReference type="ChEBI" id="CHEBI:57618"/>
        <dbReference type="ChEBI" id="CHEBI:87467"/>
        <dbReference type="ChEBI" id="CHEBI:88052"/>
        <dbReference type="EC" id="2.5.1.129"/>
    </reaction>
</comment>
<evidence type="ECO:0000259" key="7">
    <source>
        <dbReference type="Pfam" id="PF02441"/>
    </source>
</evidence>
<dbReference type="EC" id="2.5.1.129" evidence="6"/>
<evidence type="ECO:0000256" key="4">
    <source>
        <dbReference type="ARBA" id="ARBA00022679"/>
    </source>
</evidence>
<evidence type="ECO:0000256" key="1">
    <source>
        <dbReference type="ARBA" id="ARBA00022602"/>
    </source>
</evidence>
<accession>G4RJE7</accession>
<dbReference type="KEGG" id="ttn:TTX_1047"/>
<dbReference type="SUPFAM" id="SSF52507">
    <property type="entry name" value="Homo-oligomeric flavin-containing Cys decarboxylases, HFCD"/>
    <property type="match status" value="1"/>
</dbReference>
<dbReference type="InterPro" id="IPR036551">
    <property type="entry name" value="Flavin_trans-like"/>
</dbReference>
<dbReference type="PANTHER" id="PTHR43374">
    <property type="entry name" value="FLAVIN PRENYLTRANSFERASE"/>
    <property type="match status" value="1"/>
</dbReference>
<dbReference type="HAMAP" id="MF_01984">
    <property type="entry name" value="ubiX_pad"/>
    <property type="match status" value="1"/>
</dbReference>
<dbReference type="GeneID" id="11261936"/>
<dbReference type="InterPro" id="IPR004507">
    <property type="entry name" value="UbiX-like"/>
</dbReference>
<comment type="caution">
    <text evidence="6">Lacks conserved residue(s) required for the propagation of feature annotation.</text>
</comment>
<feature type="binding site" evidence="6">
    <location>
        <position position="167"/>
    </location>
    <ligand>
        <name>dimethylallyl phosphate</name>
        <dbReference type="ChEBI" id="CHEBI:88052"/>
    </ligand>
</feature>
<evidence type="ECO:0000256" key="2">
    <source>
        <dbReference type="ARBA" id="ARBA00022630"/>
    </source>
</evidence>
<comment type="similarity">
    <text evidence="5 6">Belongs to the UbiX/PAD1 family.</text>
</comment>
<feature type="binding site" evidence="6">
    <location>
        <position position="35"/>
    </location>
    <ligand>
        <name>FMN</name>
        <dbReference type="ChEBI" id="CHEBI:58210"/>
    </ligand>
</feature>
<dbReference type="OrthoDB" id="9540at2157"/>
<dbReference type="PANTHER" id="PTHR43374:SF1">
    <property type="entry name" value="FLAVIN PRENYLTRANSFERASE PAD1, MITOCHONDRIAL"/>
    <property type="match status" value="1"/>
</dbReference>
<dbReference type="STRING" id="768679.TTX_1047"/>
<keyword evidence="4 6" id="KW-0808">Transferase</keyword>
<evidence type="ECO:0000256" key="3">
    <source>
        <dbReference type="ARBA" id="ARBA00022643"/>
    </source>
</evidence>
<dbReference type="Proteomes" id="UP000002654">
    <property type="component" value="Chromosome"/>
</dbReference>
<dbReference type="PATRIC" id="fig|768679.9.peg.1057"/>
<dbReference type="FunFam" id="3.40.50.1950:FF:000001">
    <property type="entry name" value="Flavin prenyltransferase UbiX"/>
    <property type="match status" value="1"/>
</dbReference>
<dbReference type="AlphaFoldDB" id="G4RJE7"/>
<keyword evidence="2 6" id="KW-0285">Flavoprotein</keyword>
<dbReference type="RefSeq" id="WP_014126947.1">
    <property type="nucleotide sequence ID" value="NC_016070.1"/>
</dbReference>
<protein>
    <recommendedName>
        <fullName evidence="6">Flavin prenyltransferase UbiX</fullName>
        <ecNumber evidence="6">2.5.1.129</ecNumber>
    </recommendedName>
</protein>
<evidence type="ECO:0000313" key="8">
    <source>
        <dbReference type="EMBL" id="CCC81692.1"/>
    </source>
</evidence>
<evidence type="ECO:0000313" key="9">
    <source>
        <dbReference type="Proteomes" id="UP000002654"/>
    </source>
</evidence>
<feature type="binding site" evidence="6">
    <location>
        <position position="121"/>
    </location>
    <ligand>
        <name>FMN</name>
        <dbReference type="ChEBI" id="CHEBI:58210"/>
    </ligand>
</feature>
<keyword evidence="1 6" id="KW-0637">Prenyltransferase</keyword>